<reference evidence="15" key="3">
    <citation type="submission" date="2025-09" db="UniProtKB">
        <authorList>
            <consortium name="Ensembl"/>
        </authorList>
    </citation>
    <scope>IDENTIFICATION</scope>
</reference>
<dbReference type="InterPro" id="IPR012848">
    <property type="entry name" value="Aspartic_peptidase_N"/>
</dbReference>
<dbReference type="EC" id="3.4.23.1" evidence="3"/>
<evidence type="ECO:0000313" key="15">
    <source>
        <dbReference type="Ensembl" id="ENSDCDP00010031835.1"/>
    </source>
</evidence>
<feature type="disulfide bond" evidence="12">
    <location>
        <begin position="96"/>
        <end position="101"/>
    </location>
</feature>
<dbReference type="Pfam" id="PF00026">
    <property type="entry name" value="Asp"/>
    <property type="match status" value="1"/>
</dbReference>
<feature type="active site" evidence="11">
    <location>
        <position position="264"/>
    </location>
</feature>
<evidence type="ECO:0000256" key="6">
    <source>
        <dbReference type="ARBA" id="ARBA00022750"/>
    </source>
</evidence>
<sequence length="373" mass="40669">MASTLILNKWLTFNGNIFSIPLVRGKSAQQVMQEKGVWNRYKKLLKSPGSSMATVPMRNYLDVQYYGVIGIGSPPQSFKVAFDTGSANLWVPSVFCKSPACLEHAQFSPNKSRTFMATATPFGIEYVTGSVTGVLGYDLVTVGGLHVEDQGFGLTQMESTFEEYMQFDGIMGLAFPSMSEDEVTPVFDNIMQQNLLPNNQFAFYLSNSTAGSVLTLGGADPVYYTGSINWIPLSQENYWQINMGSVTVNGSTVACVDSCQAIVDTGTALLYGPTADINNINGWVGGDVDKNGDAIVSCANVHLMPDVVFSIYGYTFTLPAPAYVRQVGSGCQTVFKPLNDLWILGDVFIREFYTVFNRDTNMVGFAKAVHNAP</sequence>
<evidence type="ECO:0000256" key="5">
    <source>
        <dbReference type="ARBA" id="ARBA00022670"/>
    </source>
</evidence>
<dbReference type="Pfam" id="PF07966">
    <property type="entry name" value="A1_Propeptide"/>
    <property type="match status" value="1"/>
</dbReference>
<keyword evidence="8 13" id="KW-0378">Hydrolase</keyword>
<evidence type="ECO:0000256" key="13">
    <source>
        <dbReference type="RuleBase" id="RU000454"/>
    </source>
</evidence>
<dbReference type="GO" id="GO:0007586">
    <property type="term" value="P:digestion"/>
    <property type="evidence" value="ECO:0007669"/>
    <property type="project" value="UniProtKB-KW"/>
</dbReference>
<organism evidence="15 16">
    <name type="scientific">Denticeps clupeoides</name>
    <name type="common">denticle herring</name>
    <dbReference type="NCBI Taxonomy" id="299321"/>
    <lineage>
        <taxon>Eukaryota</taxon>
        <taxon>Metazoa</taxon>
        <taxon>Chordata</taxon>
        <taxon>Craniata</taxon>
        <taxon>Vertebrata</taxon>
        <taxon>Euteleostomi</taxon>
        <taxon>Actinopterygii</taxon>
        <taxon>Neopterygii</taxon>
        <taxon>Teleostei</taxon>
        <taxon>Clupei</taxon>
        <taxon>Clupeiformes</taxon>
        <taxon>Denticipitoidei</taxon>
        <taxon>Denticipitidae</taxon>
        <taxon>Denticeps</taxon>
    </lineage>
</organism>
<dbReference type="Proteomes" id="UP000694580">
    <property type="component" value="Chromosome 12"/>
</dbReference>
<dbReference type="InterPro" id="IPR001461">
    <property type="entry name" value="Aspartic_peptidase_A1"/>
</dbReference>
<keyword evidence="6 13" id="KW-0064">Aspartyl protease</keyword>
<dbReference type="InterPro" id="IPR001969">
    <property type="entry name" value="Aspartic_peptidase_AS"/>
</dbReference>
<evidence type="ECO:0000256" key="1">
    <source>
        <dbReference type="ARBA" id="ARBA00002318"/>
    </source>
</evidence>
<keyword evidence="5 13" id="KW-0645">Protease</keyword>
<feature type="active site" evidence="11">
    <location>
        <position position="83"/>
    </location>
</feature>
<evidence type="ECO:0000256" key="7">
    <source>
        <dbReference type="ARBA" id="ARBA00022757"/>
    </source>
</evidence>
<evidence type="ECO:0000256" key="12">
    <source>
        <dbReference type="PIRSR" id="PIRSR601461-2"/>
    </source>
</evidence>
<evidence type="ECO:0000256" key="8">
    <source>
        <dbReference type="ARBA" id="ARBA00022801"/>
    </source>
</evidence>
<dbReference type="PROSITE" id="PS51767">
    <property type="entry name" value="PEPTIDASE_A1"/>
    <property type="match status" value="1"/>
</dbReference>
<dbReference type="FunFam" id="2.40.70.10:FF:000002">
    <property type="entry name" value="Vacuolar aspartic proteinase"/>
    <property type="match status" value="1"/>
</dbReference>
<dbReference type="InterPro" id="IPR033121">
    <property type="entry name" value="PEPTIDASE_A1"/>
</dbReference>
<dbReference type="Ensembl" id="ENSDCDT00010039440.1">
    <property type="protein sequence ID" value="ENSDCDP00010031835.1"/>
    <property type="gene ID" value="ENSDCDG00010020145.1"/>
</dbReference>
<dbReference type="PRINTS" id="PR00792">
    <property type="entry name" value="PEPSIN"/>
</dbReference>
<reference evidence="15 16" key="1">
    <citation type="submission" date="2020-06" db="EMBL/GenBank/DDBJ databases">
        <authorList>
            <consortium name="Wellcome Sanger Institute Data Sharing"/>
        </authorList>
    </citation>
    <scope>NUCLEOTIDE SEQUENCE [LARGE SCALE GENOMIC DNA]</scope>
</reference>
<accession>A0AAY4CF68</accession>
<reference evidence="15" key="2">
    <citation type="submission" date="2025-08" db="UniProtKB">
        <authorList>
            <consortium name="Ensembl"/>
        </authorList>
    </citation>
    <scope>IDENTIFICATION</scope>
</reference>
<dbReference type="SUPFAM" id="SSF50630">
    <property type="entry name" value="Acid proteases"/>
    <property type="match status" value="1"/>
</dbReference>
<dbReference type="PANTHER" id="PTHR47966:SF22">
    <property type="entry name" value="PEPSIN A-3-RELATED"/>
    <property type="match status" value="1"/>
</dbReference>
<dbReference type="InterPro" id="IPR021109">
    <property type="entry name" value="Peptidase_aspartic_dom_sf"/>
</dbReference>
<evidence type="ECO:0000313" key="16">
    <source>
        <dbReference type="Proteomes" id="UP000694580"/>
    </source>
</evidence>
<name>A0AAY4CF68_9TELE</name>
<keyword evidence="7" id="KW-0222">Digestion</keyword>
<evidence type="ECO:0000256" key="2">
    <source>
        <dbReference type="ARBA" id="ARBA00007447"/>
    </source>
</evidence>
<dbReference type="GO" id="GO:0004190">
    <property type="term" value="F:aspartic-type endopeptidase activity"/>
    <property type="evidence" value="ECO:0007669"/>
    <property type="project" value="UniProtKB-KW"/>
</dbReference>
<evidence type="ECO:0000256" key="4">
    <source>
        <dbReference type="ARBA" id="ARBA00014776"/>
    </source>
</evidence>
<gene>
    <name evidence="15" type="primary">LOC114801378</name>
</gene>
<keyword evidence="9 12" id="KW-1015">Disulfide bond</keyword>
<evidence type="ECO:0000259" key="14">
    <source>
        <dbReference type="PROSITE" id="PS51767"/>
    </source>
</evidence>
<feature type="disulfide bond" evidence="12">
    <location>
        <begin position="255"/>
        <end position="259"/>
    </location>
</feature>
<dbReference type="GeneTree" id="ENSGT00940000162710"/>
<keyword evidence="16" id="KW-1185">Reference proteome</keyword>
<dbReference type="Gene3D" id="2.40.70.10">
    <property type="entry name" value="Acid Proteases"/>
    <property type="match status" value="2"/>
</dbReference>
<dbReference type="AlphaFoldDB" id="A0AAY4CF68"/>
<proteinExistence type="inferred from homology"/>
<evidence type="ECO:0000256" key="11">
    <source>
        <dbReference type="PIRSR" id="PIRSR601461-1"/>
    </source>
</evidence>
<dbReference type="PROSITE" id="PS00141">
    <property type="entry name" value="ASP_PROTEASE"/>
    <property type="match status" value="2"/>
</dbReference>
<dbReference type="PANTHER" id="PTHR47966">
    <property type="entry name" value="BETA-SITE APP-CLEAVING ENZYME, ISOFORM A-RELATED"/>
    <property type="match status" value="1"/>
</dbReference>
<protein>
    <recommendedName>
        <fullName evidence="4">Renin</fullName>
        <ecNumber evidence="3">3.4.23.1</ecNumber>
    </recommendedName>
</protein>
<evidence type="ECO:0000256" key="3">
    <source>
        <dbReference type="ARBA" id="ARBA00011924"/>
    </source>
</evidence>
<feature type="domain" description="Peptidase A1" evidence="14">
    <location>
        <begin position="65"/>
        <end position="366"/>
    </location>
</feature>
<comment type="similarity">
    <text evidence="2 13">Belongs to the peptidase A1 family.</text>
</comment>
<comment type="function">
    <text evidence="1">Shows particularly broad specificity; although bonds involving phenylalanine and leucine are preferred, many others are also cleaved to some extent.</text>
</comment>
<keyword evidence="10" id="KW-0325">Glycoprotein</keyword>
<evidence type="ECO:0000256" key="9">
    <source>
        <dbReference type="ARBA" id="ARBA00023157"/>
    </source>
</evidence>
<evidence type="ECO:0000256" key="10">
    <source>
        <dbReference type="ARBA" id="ARBA00023180"/>
    </source>
</evidence>
<dbReference type="FunFam" id="2.40.70.10:FF:000004">
    <property type="entry name" value="Pepsin A"/>
    <property type="match status" value="1"/>
</dbReference>
<feature type="disulfide bond" evidence="12">
    <location>
        <begin position="298"/>
        <end position="331"/>
    </location>
</feature>
<dbReference type="GO" id="GO:0006508">
    <property type="term" value="P:proteolysis"/>
    <property type="evidence" value="ECO:0007669"/>
    <property type="project" value="UniProtKB-KW"/>
</dbReference>